<keyword evidence="4 5" id="KW-0472">Membrane</keyword>
<accession>A0ABM7DNE6</accession>
<organism evidence="7 8">
    <name type="scientific">Shewanella khirikhana</name>
    <dbReference type="NCBI Taxonomy" id="1965282"/>
    <lineage>
        <taxon>Bacteria</taxon>
        <taxon>Pseudomonadati</taxon>
        <taxon>Pseudomonadota</taxon>
        <taxon>Gammaproteobacteria</taxon>
        <taxon>Alteromonadales</taxon>
        <taxon>Shewanellaceae</taxon>
        <taxon>Shewanella</taxon>
    </lineage>
</organism>
<dbReference type="EMBL" id="CP020373">
    <property type="protein sequence ID" value="AZQ10626.1"/>
    <property type="molecule type" value="Genomic_DNA"/>
</dbReference>
<evidence type="ECO:0000313" key="8">
    <source>
        <dbReference type="Proteomes" id="UP000278437"/>
    </source>
</evidence>
<protein>
    <submittedName>
        <fullName evidence="7">Rhomboid family protein</fullName>
    </submittedName>
</protein>
<feature type="domain" description="Peptidase S54 rhomboid" evidence="6">
    <location>
        <begin position="54"/>
        <end position="197"/>
    </location>
</feature>
<dbReference type="PANTHER" id="PTHR43731">
    <property type="entry name" value="RHOMBOID PROTEASE"/>
    <property type="match status" value="1"/>
</dbReference>
<comment type="subcellular location">
    <subcellularLocation>
        <location evidence="1">Membrane</location>
        <topology evidence="1">Multi-pass membrane protein</topology>
    </subcellularLocation>
</comment>
<evidence type="ECO:0000256" key="4">
    <source>
        <dbReference type="ARBA" id="ARBA00023136"/>
    </source>
</evidence>
<evidence type="ECO:0000256" key="5">
    <source>
        <dbReference type="SAM" id="Phobius"/>
    </source>
</evidence>
<dbReference type="PANTHER" id="PTHR43731:SF16">
    <property type="entry name" value="RHOMBOSORTASE"/>
    <property type="match status" value="1"/>
</dbReference>
<gene>
    <name evidence="7" type="ORF">STH12_01512</name>
</gene>
<name>A0ABM7DNE6_9GAMM</name>
<dbReference type="Proteomes" id="UP000278437">
    <property type="component" value="Chromosome"/>
</dbReference>
<reference evidence="8" key="1">
    <citation type="submission" date="2017-03" db="EMBL/GenBank/DDBJ databases">
        <title>Full genome sequence of a non-lethal Shewanella isolate that potentiates virulence of Vibio parahaemolyticus causing acute hepatopancreatic necrosis disease (AHPND) in shrimp.</title>
        <authorList>
            <person name="Prachumwat A."/>
            <person name="Sritunyalucksana K."/>
        </authorList>
    </citation>
    <scope>NUCLEOTIDE SEQUENCE [LARGE SCALE GENOMIC DNA]</scope>
    <source>
        <strain evidence="8">TH2012</strain>
    </source>
</reference>
<feature type="transmembrane region" description="Helical" evidence="5">
    <location>
        <begin position="120"/>
        <end position="139"/>
    </location>
</feature>
<evidence type="ECO:0000256" key="1">
    <source>
        <dbReference type="ARBA" id="ARBA00004141"/>
    </source>
</evidence>
<keyword evidence="2 5" id="KW-0812">Transmembrane</keyword>
<keyword evidence="3 5" id="KW-1133">Transmembrane helix</keyword>
<evidence type="ECO:0000259" key="6">
    <source>
        <dbReference type="Pfam" id="PF01694"/>
    </source>
</evidence>
<keyword evidence="8" id="KW-1185">Reference proteome</keyword>
<proteinExistence type="predicted"/>
<dbReference type="Gene3D" id="1.20.1540.10">
    <property type="entry name" value="Rhomboid-like"/>
    <property type="match status" value="1"/>
</dbReference>
<evidence type="ECO:0000256" key="3">
    <source>
        <dbReference type="ARBA" id="ARBA00022989"/>
    </source>
</evidence>
<feature type="transmembrane region" description="Helical" evidence="5">
    <location>
        <begin position="183"/>
        <end position="199"/>
    </location>
</feature>
<feature type="transmembrane region" description="Helical" evidence="5">
    <location>
        <begin position="146"/>
        <end position="163"/>
    </location>
</feature>
<dbReference type="SUPFAM" id="SSF144091">
    <property type="entry name" value="Rhomboid-like"/>
    <property type="match status" value="1"/>
</dbReference>
<dbReference type="Pfam" id="PF01694">
    <property type="entry name" value="Rhomboid"/>
    <property type="match status" value="1"/>
</dbReference>
<dbReference type="InterPro" id="IPR050925">
    <property type="entry name" value="Rhomboid_protease_S54"/>
</dbReference>
<dbReference type="InterPro" id="IPR022764">
    <property type="entry name" value="Peptidase_S54_rhomboid_dom"/>
</dbReference>
<evidence type="ECO:0000313" key="7">
    <source>
        <dbReference type="EMBL" id="AZQ10626.1"/>
    </source>
</evidence>
<feature type="transmembrane region" description="Helical" evidence="5">
    <location>
        <begin position="21"/>
        <end position="40"/>
    </location>
</feature>
<feature type="transmembrane region" description="Helical" evidence="5">
    <location>
        <begin position="95"/>
        <end position="114"/>
    </location>
</feature>
<dbReference type="InterPro" id="IPR023826">
    <property type="entry name" value="Rhom-like_SP_proteobac"/>
</dbReference>
<evidence type="ECO:0000256" key="2">
    <source>
        <dbReference type="ARBA" id="ARBA00022692"/>
    </source>
</evidence>
<dbReference type="InterPro" id="IPR035952">
    <property type="entry name" value="Rhomboid-like_sf"/>
</dbReference>
<sequence length="209" mass="22458">MSEQSSGKLPLSLLPSIDKPVLAVGAALSLLCTALFFLPVDGQLNWQRQLIGAGEYWRLISGNLLHTNHWHLLMNLAGFWVILSLHHFHYRAAGLLLLLISLCLGEGIGLYLFYPSMHAYVGLSGILHGLFAFGAIMDIKRGLKSGWLLLIGLALKVAYEQFFGASTDVASLIGARVATESHLVGAVLGTALGTAYLAFSKLKQAKASG</sequence>
<dbReference type="NCBIfam" id="TIGR03902">
    <property type="entry name" value="rhom_GG_sort"/>
    <property type="match status" value="1"/>
</dbReference>